<dbReference type="Pfam" id="PF12831">
    <property type="entry name" value="FAD_oxidored"/>
    <property type="match status" value="1"/>
</dbReference>
<dbReference type="PANTHER" id="PTHR43498">
    <property type="entry name" value="FERREDOXIN:COB-COM HETERODISULFIDE REDUCTASE SUBUNIT A"/>
    <property type="match status" value="1"/>
</dbReference>
<dbReference type="InterPro" id="IPR036188">
    <property type="entry name" value="FAD/NAD-bd_sf"/>
</dbReference>
<dbReference type="PANTHER" id="PTHR43498:SF1">
    <property type="entry name" value="COB--COM HETERODISULFIDE REDUCTASE IRON-SULFUR SUBUNIT A"/>
    <property type="match status" value="1"/>
</dbReference>
<name>A0A914C286_9BILA</name>
<evidence type="ECO:0000256" key="2">
    <source>
        <dbReference type="ARBA" id="ARBA00022723"/>
    </source>
</evidence>
<dbReference type="WBParaSite" id="ACRNAN_Path_1568.g6101.t1">
    <property type="protein sequence ID" value="ACRNAN_Path_1568.g6101.t1"/>
    <property type="gene ID" value="ACRNAN_Path_1568.g6101"/>
</dbReference>
<feature type="chain" id="PRO_5037572843" evidence="6">
    <location>
        <begin position="21"/>
        <end position="542"/>
    </location>
</feature>
<dbReference type="GO" id="GO:0016491">
    <property type="term" value="F:oxidoreductase activity"/>
    <property type="evidence" value="ECO:0007669"/>
    <property type="project" value="UniProtKB-KW"/>
</dbReference>
<keyword evidence="7" id="KW-1185">Reference proteome</keyword>
<evidence type="ECO:0000313" key="8">
    <source>
        <dbReference type="WBParaSite" id="ACRNAN_Path_1568.g6101.t1"/>
    </source>
</evidence>
<keyword evidence="6" id="KW-0732">Signal</keyword>
<dbReference type="GO" id="GO:0051539">
    <property type="term" value="F:4 iron, 4 sulfur cluster binding"/>
    <property type="evidence" value="ECO:0007669"/>
    <property type="project" value="UniProtKB-KW"/>
</dbReference>
<evidence type="ECO:0000256" key="6">
    <source>
        <dbReference type="SAM" id="SignalP"/>
    </source>
</evidence>
<keyword evidence="3" id="KW-0560">Oxidoreductase</keyword>
<reference evidence="8" key="1">
    <citation type="submission" date="2022-11" db="UniProtKB">
        <authorList>
            <consortium name="WormBaseParasite"/>
        </authorList>
    </citation>
    <scope>IDENTIFICATION</scope>
</reference>
<keyword evidence="4" id="KW-0408">Iron</keyword>
<evidence type="ECO:0000256" key="5">
    <source>
        <dbReference type="ARBA" id="ARBA00023014"/>
    </source>
</evidence>
<feature type="signal peptide" evidence="6">
    <location>
        <begin position="1"/>
        <end position="20"/>
    </location>
</feature>
<evidence type="ECO:0000256" key="3">
    <source>
        <dbReference type="ARBA" id="ARBA00023002"/>
    </source>
</evidence>
<keyword evidence="5" id="KW-0411">Iron-sulfur</keyword>
<organism evidence="7 8">
    <name type="scientific">Acrobeloides nanus</name>
    <dbReference type="NCBI Taxonomy" id="290746"/>
    <lineage>
        <taxon>Eukaryota</taxon>
        <taxon>Metazoa</taxon>
        <taxon>Ecdysozoa</taxon>
        <taxon>Nematoda</taxon>
        <taxon>Chromadorea</taxon>
        <taxon>Rhabditida</taxon>
        <taxon>Tylenchina</taxon>
        <taxon>Cephalobomorpha</taxon>
        <taxon>Cephaloboidea</taxon>
        <taxon>Cephalobidae</taxon>
        <taxon>Acrobeloides</taxon>
    </lineage>
</organism>
<evidence type="ECO:0000256" key="1">
    <source>
        <dbReference type="ARBA" id="ARBA00022485"/>
    </source>
</evidence>
<keyword evidence="2" id="KW-0479">Metal-binding</keyword>
<dbReference type="AlphaFoldDB" id="A0A914C286"/>
<proteinExistence type="predicted"/>
<dbReference type="SUPFAM" id="SSF51905">
    <property type="entry name" value="FAD/NAD(P)-binding domain"/>
    <property type="match status" value="1"/>
</dbReference>
<dbReference type="Proteomes" id="UP000887540">
    <property type="component" value="Unplaced"/>
</dbReference>
<dbReference type="GO" id="GO:0046872">
    <property type="term" value="F:metal ion binding"/>
    <property type="evidence" value="ECO:0007669"/>
    <property type="project" value="UniProtKB-KW"/>
</dbReference>
<keyword evidence="1" id="KW-0004">4Fe-4S</keyword>
<dbReference type="InterPro" id="IPR039650">
    <property type="entry name" value="HdrA-like"/>
</dbReference>
<evidence type="ECO:0000256" key="4">
    <source>
        <dbReference type="ARBA" id="ARBA00023004"/>
    </source>
</evidence>
<protein>
    <submittedName>
        <fullName evidence="8">FAD-dependent oxidoreductase</fullName>
    </submittedName>
</protein>
<sequence length="542" mass="60344">MSFRIELFFIFSLFLVHSQAQTYSYDVVVYGGTASGVIAGFSAAKEGLKVAILEPSKHLGGMVSGGLSITDIGNSVVIGGYAQGFWEHGAAYYNKKGAYWYLEPYIAERVFNDLVNESGAVVFYNQRLKEQGGVEKQNGKITTLNMESGASFSAKVFIDATYEGDLMAFTGVSYIVGREPQSEYHEYYGGIREGLKDCHSGLQCASGIHPAFQNDGTTLLPWVLPEPQGPIGSADGKTQSYNFRLSLTNETDNLVPYPKPKNYDPNRFTQLLRSTLSYIQSMGAAGAAQAYFPNFLRYYTKKSMLKYIKIDANTADYVGANWDYPDGTYAQRAAIWQDHIDYVMGYFYFLANDPRLPSDFRAVMNQYGLSKDEFVDNNNWPYALYVREARRMIGDFVMSEKDVISDGVHMDGLKKPDPIGMGSYGLDTHPIQMYADEKGALIYEGEVAPWSDVVVWQKNPFQLPYRILLPKRAEITNLLVTVCVSSSHVAYLAIRLEPQYMIMGQAAGVAASLAIQNNQAVQDVNTTDLSNKLRSQNAILEL</sequence>
<dbReference type="Gene3D" id="3.50.50.60">
    <property type="entry name" value="FAD/NAD(P)-binding domain"/>
    <property type="match status" value="1"/>
</dbReference>
<accession>A0A914C286</accession>
<evidence type="ECO:0000313" key="7">
    <source>
        <dbReference type="Proteomes" id="UP000887540"/>
    </source>
</evidence>